<dbReference type="PROSITE" id="PS51257">
    <property type="entry name" value="PROKAR_LIPOPROTEIN"/>
    <property type="match status" value="1"/>
</dbReference>
<feature type="domain" description="CzcB-like barrel-sandwich hybrid" evidence="2">
    <location>
        <begin position="64"/>
        <end position="181"/>
    </location>
</feature>
<organism evidence="3 4">
    <name type="scientific">Chitinophaga filiformis</name>
    <name type="common">Myxococcus filiformis</name>
    <name type="synonym">Flexibacter filiformis</name>
    <dbReference type="NCBI Taxonomy" id="104663"/>
    <lineage>
        <taxon>Bacteria</taxon>
        <taxon>Pseudomonadati</taxon>
        <taxon>Bacteroidota</taxon>
        <taxon>Chitinophagia</taxon>
        <taxon>Chitinophagales</taxon>
        <taxon>Chitinophagaceae</taxon>
        <taxon>Chitinophaga</taxon>
    </lineage>
</organism>
<proteinExistence type="inferred from homology"/>
<dbReference type="PANTHER" id="PTHR30469:SF15">
    <property type="entry name" value="HLYD FAMILY OF SECRETION PROTEINS"/>
    <property type="match status" value="1"/>
</dbReference>
<sequence length="349" mass="38331">MQKHHMTGLLIASALLACRQKPGQGMETVIPHVTVVHPEIAPLTDTIIATGLITTIDQSDLSFKTGGTVEQVCVKEGDFVRKGQLLARLNTAEYKSQIDQVDYKISQHMRDIKRLQVLVKDTIATVEQLQNTETALAASRAQRDALAYNLAQTSIYAPADGVILKKQINRGEYKPSGALAFTLGSNDTDGNRHWMFKVSLSDRDRLRLKVNESAILTLDALPEHPIAGVVYRLSTIPDAVTLTYDCYIRFDPGQLPIVYGLTGKLLLPARNEQSYTLLPLEAVTQVNDGVGIIYTVSGQSIARRSTVKLLSIKQNKAVLYTTINPAERVIIAGNDGLEDGQQVQIENAR</sequence>
<dbReference type="InterPro" id="IPR058647">
    <property type="entry name" value="BSH_CzcB-like"/>
</dbReference>
<dbReference type="Pfam" id="PF25973">
    <property type="entry name" value="BSH_CzcB"/>
    <property type="match status" value="1"/>
</dbReference>
<protein>
    <submittedName>
        <fullName evidence="3">Efflux RND transporter periplasmic adaptor subunit</fullName>
    </submittedName>
</protein>
<dbReference type="EMBL" id="CP095855">
    <property type="protein sequence ID" value="UPK67383.1"/>
    <property type="molecule type" value="Genomic_DNA"/>
</dbReference>
<reference evidence="3 4" key="1">
    <citation type="submission" date="2022-04" db="EMBL/GenBank/DDBJ databases">
        <title>The arsenic-methylating capacity of Chitinophaga filiformis YT5 during chitin decomposition.</title>
        <authorList>
            <person name="Chen G."/>
            <person name="Liang Y."/>
        </authorList>
    </citation>
    <scope>NUCLEOTIDE SEQUENCE [LARGE SCALE GENOMIC DNA]</scope>
    <source>
        <strain evidence="3 4">YT5</strain>
    </source>
</reference>
<comment type="similarity">
    <text evidence="1">Belongs to the membrane fusion protein (MFP) (TC 8.A.1) family.</text>
</comment>
<dbReference type="Gene3D" id="1.10.287.470">
    <property type="entry name" value="Helix hairpin bin"/>
    <property type="match status" value="1"/>
</dbReference>
<dbReference type="NCBIfam" id="TIGR01730">
    <property type="entry name" value="RND_mfp"/>
    <property type="match status" value="1"/>
</dbReference>
<dbReference type="Gene3D" id="2.40.50.100">
    <property type="match status" value="1"/>
</dbReference>
<dbReference type="Gene3D" id="2.40.420.20">
    <property type="match status" value="1"/>
</dbReference>
<dbReference type="SUPFAM" id="SSF111369">
    <property type="entry name" value="HlyD-like secretion proteins"/>
    <property type="match status" value="1"/>
</dbReference>
<evidence type="ECO:0000313" key="4">
    <source>
        <dbReference type="Proteomes" id="UP000830198"/>
    </source>
</evidence>
<dbReference type="InterPro" id="IPR006143">
    <property type="entry name" value="RND_pump_MFP"/>
</dbReference>
<evidence type="ECO:0000259" key="2">
    <source>
        <dbReference type="Pfam" id="PF25973"/>
    </source>
</evidence>
<dbReference type="Proteomes" id="UP000830198">
    <property type="component" value="Chromosome"/>
</dbReference>
<dbReference type="RefSeq" id="WP_247809728.1">
    <property type="nucleotide sequence ID" value="NZ_CP095855.1"/>
</dbReference>
<accession>A0ABY4HUC4</accession>
<name>A0ABY4HUC4_CHIFI</name>
<gene>
    <name evidence="3" type="ORF">MYF79_20795</name>
</gene>
<dbReference type="Gene3D" id="2.40.30.170">
    <property type="match status" value="1"/>
</dbReference>
<evidence type="ECO:0000256" key="1">
    <source>
        <dbReference type="ARBA" id="ARBA00009477"/>
    </source>
</evidence>
<evidence type="ECO:0000313" key="3">
    <source>
        <dbReference type="EMBL" id="UPK67383.1"/>
    </source>
</evidence>
<dbReference type="PANTHER" id="PTHR30469">
    <property type="entry name" value="MULTIDRUG RESISTANCE PROTEIN MDTA"/>
    <property type="match status" value="1"/>
</dbReference>
<keyword evidence="4" id="KW-1185">Reference proteome</keyword>